<evidence type="ECO:0000259" key="1">
    <source>
        <dbReference type="Pfam" id="PF01636"/>
    </source>
</evidence>
<protein>
    <recommendedName>
        <fullName evidence="1">Aminoglycoside phosphotransferase domain-containing protein</fullName>
    </recommendedName>
</protein>
<dbReference type="OrthoDB" id="5598852at2759"/>
<dbReference type="Gene3D" id="3.90.1200.10">
    <property type="match status" value="1"/>
</dbReference>
<gene>
    <name evidence="2" type="ORF">BDZ85DRAFT_264163</name>
</gene>
<dbReference type="Proteomes" id="UP000799538">
    <property type="component" value="Unassembled WGS sequence"/>
</dbReference>
<name>A0A6A6GB18_9PEZI</name>
<reference evidence="3" key="1">
    <citation type="journal article" date="2020" name="Stud. Mycol.">
        <title>101 Dothideomycetes genomes: A test case for predicting lifestyles and emergence of pathogens.</title>
        <authorList>
            <person name="Haridas S."/>
            <person name="Albert R."/>
            <person name="Binder M."/>
            <person name="Bloem J."/>
            <person name="LaButti K."/>
            <person name="Salamov A."/>
            <person name="Andreopoulos B."/>
            <person name="Baker S."/>
            <person name="Barry K."/>
            <person name="Bills G."/>
            <person name="Bluhm B."/>
            <person name="Cannon C."/>
            <person name="Castanera R."/>
            <person name="Culley D."/>
            <person name="Daum C."/>
            <person name="Ezra D."/>
            <person name="Gonzalez J."/>
            <person name="Henrissat B."/>
            <person name="Kuo A."/>
            <person name="Liang C."/>
            <person name="Lipzen A."/>
            <person name="Lutzoni F."/>
            <person name="Magnuson J."/>
            <person name="Mondo S."/>
            <person name="Nolan M."/>
            <person name="Ohm R."/>
            <person name="Pangilinan J."/>
            <person name="Park H.-J."/>
            <person name="Ramirez L."/>
            <person name="Alfaro M."/>
            <person name="Sun H."/>
            <person name="Tritt A."/>
            <person name="Yoshinaga Y."/>
            <person name="Zwiers L.-H."/>
            <person name="Turgeon B."/>
            <person name="Goodwin S."/>
            <person name="Spatafora J."/>
            <person name="Crous P."/>
            <person name="Grigoriev I."/>
        </authorList>
    </citation>
    <scope>NUCLEOTIDE SEQUENCE [LARGE SCALE GENOMIC DNA]</scope>
    <source>
        <strain evidence="3">CECT 20119</strain>
    </source>
</reference>
<dbReference type="PANTHER" id="PTHR21310">
    <property type="entry name" value="AMINOGLYCOSIDE PHOSPHOTRANSFERASE-RELATED-RELATED"/>
    <property type="match status" value="1"/>
</dbReference>
<dbReference type="PANTHER" id="PTHR21310:SF59">
    <property type="entry name" value="AMINOGLYCOSIDE PHOSPHOTRANSFERASE DOMAIN-CONTAINING PROTEIN"/>
    <property type="match status" value="1"/>
</dbReference>
<evidence type="ECO:0000313" key="3">
    <source>
        <dbReference type="Proteomes" id="UP000799538"/>
    </source>
</evidence>
<feature type="domain" description="Aminoglycoside phosphotransferase" evidence="1">
    <location>
        <begin position="149"/>
        <end position="231"/>
    </location>
</feature>
<proteinExistence type="predicted"/>
<organism evidence="2 3">
    <name type="scientific">Elsinoe ampelina</name>
    <dbReference type="NCBI Taxonomy" id="302913"/>
    <lineage>
        <taxon>Eukaryota</taxon>
        <taxon>Fungi</taxon>
        <taxon>Dikarya</taxon>
        <taxon>Ascomycota</taxon>
        <taxon>Pezizomycotina</taxon>
        <taxon>Dothideomycetes</taxon>
        <taxon>Dothideomycetidae</taxon>
        <taxon>Myriangiales</taxon>
        <taxon>Elsinoaceae</taxon>
        <taxon>Elsinoe</taxon>
    </lineage>
</organism>
<evidence type="ECO:0000313" key="2">
    <source>
        <dbReference type="EMBL" id="KAF2222753.1"/>
    </source>
</evidence>
<dbReference type="EMBL" id="ML992508">
    <property type="protein sequence ID" value="KAF2222753.1"/>
    <property type="molecule type" value="Genomic_DNA"/>
</dbReference>
<sequence length="319" mass="36550">MPPNILALSRMQIERFFRHTGLSVTQEQCDAEAQRWTNQPVTATPCQGGTSYTVEGGSNVVVQFRLPGSMLNMELLQSIEQVYDGFVPHHEYRGQFDQLSVYAMNNIGGKCMYLARDELLTNDSRLMVTLDDYARFFVSAFRNSHNLQPPDPTKLLDEYLSQLGRLRIGLPPRFHAVLDDIMPQVPDLFAKDWPLVLNHTDLLENNIHVDPVTGNITGICDWREAEISPFGMSLGGLEVMLGFPINGNEVWRYHPNHENLRRYFWSQFHYYMGGVSDKQERCIKTARLVGLFRTYAFEYGEPATEESPDLRILGVLIRE</sequence>
<dbReference type="InterPro" id="IPR002575">
    <property type="entry name" value="Aminoglycoside_PTrfase"/>
</dbReference>
<accession>A0A6A6GB18</accession>
<dbReference type="AlphaFoldDB" id="A0A6A6GB18"/>
<dbReference type="InterPro" id="IPR051678">
    <property type="entry name" value="AGP_Transferase"/>
</dbReference>
<dbReference type="SUPFAM" id="SSF56112">
    <property type="entry name" value="Protein kinase-like (PK-like)"/>
    <property type="match status" value="1"/>
</dbReference>
<keyword evidence="3" id="KW-1185">Reference proteome</keyword>
<dbReference type="InterPro" id="IPR011009">
    <property type="entry name" value="Kinase-like_dom_sf"/>
</dbReference>
<dbReference type="Pfam" id="PF01636">
    <property type="entry name" value="APH"/>
    <property type="match status" value="1"/>
</dbReference>